<feature type="domain" description="HYR" evidence="4">
    <location>
        <begin position="1563"/>
        <end position="1655"/>
    </location>
</feature>
<evidence type="ECO:0000256" key="1">
    <source>
        <dbReference type="ARBA" id="ARBA00022670"/>
    </source>
</evidence>
<dbReference type="RefSeq" id="WP_163344133.1">
    <property type="nucleotide sequence ID" value="NZ_CP048409.1"/>
</dbReference>
<dbReference type="Gene3D" id="2.60.40.10">
    <property type="entry name" value="Immunoglobulins"/>
    <property type="match status" value="8"/>
</dbReference>
<dbReference type="SMART" id="SM00409">
    <property type="entry name" value="IG"/>
    <property type="match status" value="7"/>
</dbReference>
<accession>A0A6C0R8B1</accession>
<dbReference type="Pfam" id="PF13927">
    <property type="entry name" value="Ig_3"/>
    <property type="match status" value="1"/>
</dbReference>
<keyword evidence="1" id="KW-0645">Protease</keyword>
<keyword evidence="2" id="KW-0677">Repeat</keyword>
<dbReference type="KEGG" id="drc:G0Q07_00295"/>
<dbReference type="Pfam" id="PF13573">
    <property type="entry name" value="SprB"/>
    <property type="match status" value="6"/>
</dbReference>
<dbReference type="Pfam" id="PF19406">
    <property type="entry name" value="PKD_5"/>
    <property type="match status" value="1"/>
</dbReference>
<dbReference type="InterPro" id="IPR036179">
    <property type="entry name" value="Ig-like_dom_sf"/>
</dbReference>
<dbReference type="SUPFAM" id="SSF49785">
    <property type="entry name" value="Galactose-binding domain-like"/>
    <property type="match status" value="1"/>
</dbReference>
<evidence type="ECO:0000313" key="8">
    <source>
        <dbReference type="Proteomes" id="UP000474630"/>
    </source>
</evidence>
<proteinExistence type="predicted"/>
<evidence type="ECO:0000259" key="5">
    <source>
        <dbReference type="PROSITE" id="PS50835"/>
    </source>
</evidence>
<protein>
    <submittedName>
        <fullName evidence="7">HYR domain-containing protein</fullName>
    </submittedName>
</protein>
<dbReference type="CDD" id="cd00096">
    <property type="entry name" value="Ig"/>
    <property type="match status" value="1"/>
</dbReference>
<dbReference type="InterPro" id="IPR003410">
    <property type="entry name" value="HYR_dom"/>
</dbReference>
<dbReference type="InterPro" id="IPR002884">
    <property type="entry name" value="P_dom"/>
</dbReference>
<feature type="domain" description="Ig-like" evidence="5">
    <location>
        <begin position="988"/>
        <end position="1072"/>
    </location>
</feature>
<sequence>MPPFPDSLKEVGIKHFNLPQLGYPDDIIHPADENSCSAVIKSGLNINHLANHLKSLSWKMLGATIDQSSKTGINQLSSHIFNKGKTTIVYEGIDQNNELVADTFTVTVIDKQAPRFIYSPGDIIVSTIPGECNTKVIWSEPVVADNCVSSDRLVVESNYRPGDTFLVGKTEVVYKVTDGLNEAEHRFNVMVVDNEQPYLIAPNPEIIVCGEEVEDAFTSWEQFEKAGGSVSDNCEIDYNSFRYVSQKSSGIRCPYTITRTYSIADVNGNIAEVSRVIEVTGEELQVGQENAGRSEPVLKSGTGTSEVNITEGGITNVTCHGESNGAIIVNVSSTSPPYAVDWSGPVSGNVSNQTGSSYTISNLSAGNYTIEVRDQDNNTKNLNVTITEPANLSASGTQTQAVSCFGGSNGIANVTPSGGTSPYAITPSQTGLSAGLYTFTVTDANGCTTTADVTITEPANLSASVTQTQAVSCFGGSNGIANVTPSGGTSPYAITPSQTGLSVGLYTFTVTDANGCTTTADVTITEPTNLSASVTQTQAVSCFGGSNGIANVTPSGGTSPYTISPSQTGLSAGLHTFTVTDANGCTTTADVTITEPAILSASIVATSPILCYNGIATIQISASGGTSPYTYNFEGESSNSTGIFTGISGSVAGTDYDYSVTDANGCTTNVQSITITQPPELTASANAPDVTCNGQTTTVTITATGGTSPLSYTLNGVTKNNGTFSGITAGNYTWSVTDDNNCNVVPGSVSIDESDPVTISSANITSPITCNGGTATVEIQATGGSGNYSYTFNGQTNATGVFSGVYAGTNLSISVVDDNGCGPAFESIDVAEPPALTANAAVSSEIRCNGETAEVTITASGGTGLLLYTFNGVPQTSNVFTGIVAGNNYVWSITDANGCGPVTGTLTVAQPNALTASVSETAAIICNGGTADILITASGGTGTKTYSFEGQPDDMTGEFTGILAGTYDWRVEDDNGCSFSGTYEIQGPAAVEITSIGSNSDICEGETLTLTSTSQGGTGNLSYSWSGPNGFTSNSPNPSIPNATSAASGEYELTVTDANNCMATATTDVTVHATPTMNIPTDIEDCHGTVISAITLTGAADSYEWEIDDTSVGFAASSGTDVIPAFTMENEGNTPITATITVTPSITEGCEGLPKSFTITVNPIPKLTITNNTQTLCENGTTNIVLSSNVTNSTFSWSGNNGTSGSGTGTQLIIAQNISSSVTYTINLSANGCPADQATETVTVFDENFNLLSNVTNVTSESNLCSGSSFFIEFQGASPSYNAGGSTFIGTNWQWYTRFEWSINNTNVTLQNLQEDLILIEPYSGTSDGDEGRIAFDIINNTDEDQVVTITITPWAYYRSRFCFFGCGNNWSSWEKQCAGAAYSKTITIRPFSIECPSDYVLNTDPGDCNATLTPDPLILNCDPGTTTSWSTSDGGYGSENIANYDFPIGTTTVTYRVEETPSNFRECTFDVTVTDDEAPVISNCPGDFNVPMDADECGAVITWTEPTVDDNCDVAPTLTRTDGTGYNSGDLFPAGTTTISYLANDATGNTSNCSFDITVAPDDEPPVWTCIGDQAECAPAGSPYIMIGDAWEPEVTENCSGSLTKTYSLSGATTGTGTSLNNVEFGVGTTTVTWTATDVNGNSSTCQFDVEINEMPAVSITEGNQSVCSTTGSATFTAAATGTPAATWQWYKDGTEIPGETGDQLTLNNVQEIDAGSYTVEVTNNCGTAISAPATLSVTSAPVITTQPASQTDCDGNLVEFDVVVQQGSTPYSYFWEMRETAASAWIEAATVNNIEFNADSSQLRVYNIGNPDNPDQSQYRVTVTDACGNTDISTITTLTANNVESADIAVQTVCEGEGTTITAITSGATPLSHQWLFDDGSGWIDLTNGGAYSGVTSATLTINNATVSETGEYRFRAVFPINKPNNMSATDCERTLITTKAVAFTVDPGPQIVAVTSTPEICAGDYFEIKIYDANGASGVTYSWTRTNESVLPGTLSEMTIGDTLIISGTLNSGSPGTLLTTTFNITGATALGCESTQQVSIDVGDEIAPTLSSGTCPPDTTVGADAGTCGAVVSYTPPTFDDNCDGADLPGTLVAGLASGETFPQGTTTVTYEYYDAAGNGPATCSSTVTVTDNQVPTASCQNFSVELDENGLATISVNDIDNGSSDNCGIDSMWLDITSFDCTNLGNNMVTLTVRDSSGFTDQCPAVVTVLDNTNPLDIVVNDISQTSIDCYGGTATVTILASGGVGPLTYTFGTASNQTGVFNNVSAGTYSWSITDPQHCGDTISASDFVVTQPGELNANIALTEVTCSSGDDGKITVIGSYGGSGDYEYRLESSIENRPWQSDSVFANLSPGFYDIWMRDSNSSSCEIEIQSDVEVYILTATITETDITCYNGNDGSISITNPAGGASPYHYSIDAIDFTNTTGLFTGLSADTFKVQIRDADNCIVVLDSMVILTQPDSLDATVASTSVSCGGADDGTITISAASGGTGSYEYSIDGGSTWQSSGNFGPIAAGFYDVWIRDGSLCTKQLEIVEITELPPLAADLDSVNISCYGGNDGTITVSNETGGSGVYEYSIDNGVSWQASGSYINLIAGTYQVILRDSNAVACELTLDANLVLTEPVPLEITTEPVDFADCEASTAQFSVGHSSGVGAVNFTWQKESSGTWTDLANAEDITGVDLATLQIANIEPADAGLYRLIIEDNCLADTSEAVTLTVNAILDLIPNVTTVEICGGTDTSFTVNTIGNNPVYQWQKFNGTDWDNVVDNSVISGSQSNRLLLSGATVAESGEYQVVVTFGNTSGTGCTIESNTLFERRLDVLPTPTLDSIHDYTYCEGDYPAPITLSGSPANVSYDLVASNYIGLFDQTNITTGEIAFPSFVTWGMATVTVTPKANGCVGTPRTFTINVEPKPIFSVAPPVQTICSGDEASIVFTGNTDSISYSWTVDDPSGTVSGWSAVSDSLAGGISQTLINLGTTASTVTYTVTSSKNGCPGLANTVGITVQPAIELVITQPDTVCEPGSVDITDPAIVVGSTPGLTYEYYLDSTLFSYHPDPANATTGTYVIKATDPATNCYAIAPVNVKVVPSPTVVINDPDPICAPGTIDLTDPLITAGSSSGLDYTYWEDDLATIPYDDSLTATDGIYFIKGETVNGCYDINPVAINVYTTLGTPIFADGAISDVCQDADSYIYSATAENSLTLTYSIDAASEAAGNTVDSNTGEVTFAPGYNGTIYLSATGTGCAPDATTVHTITVNEPPTLTLSAINPDPAEICRGEAVTITTRSVGNSVNQTYSGSSGNINLNIPDNSSTAYSYSSINLSGSGAQVVSASDIIIVTLNITHTYDADLDIFLVDPSGNYAMEISTNNGGSGNNYQDTEIRTDVANIIGSGGNNTAPFLGSYAPEGSITTAPNRSGAAPNESGNYNLVIPNNSLEGALIAGDWELRVFDAYNQDVGTLDNWSLSIVKQVGSGFITSFEGPGTIGSVAYSGTLNEYATVTVSPDANGASVYTATTTDANGCIATLDIPVIVNETPDPHIAADYCSIDGKIELTALGGASGATYSWSTGESTPAIIVDEVNIYSVIITNPNGCSATGYLDVSNELVVNGDFEAGNTGFSTGYGFVDPYLNSPPSDAPSSGTPGSSLWPEDLYGIGTNARYYHTNFWGRQDHTDGNGNFMIVNGNRTAGTPIWEETVIVEPNTNYYFSAWSMSLNSAGNDAVLQFEVDGELVGTQARLSPGVSNNSNNGWTRFYSDPLWNSGSVSGPITIRIRNVEPAAGGNDFGLDDISFGTLDPLPLEIDVYANEVCEDDTLFLSSNSIHGLEPITYSWIGPNGWTSSEQNPIIPNVSLADAGQYKLEATDGYGCEILPDSVTVIVETAPTVDAGPDTLVCSADSVINLNGIIGGSASSAIWTGGTGIFHPGVNSPVATYTLSPAEINAGVAMLVLSTDDPPGICEPATDTLFISIHESPQIDSIVTTEPLCNNVLNGTANVHIAGGTEPYSYLWSTGHTTPSVSGLGADTFWVQVSDANLCTVSDTFIITEPEPFVISPTSPIVVSPSCFGAEDGWAFVEVSGGIPPYRFNWDNNADPMGVYQDTAFNLPAGIYNVYVTDSANCAAANIQVTVPQPPPPILNCPPDYEDIIDPDSCSITYDTIVDPYYNGFCDVTLTYTVSGTTNATGTGSVNGQVAFNIGQSTVEYRIEDAAGNIDSCSFNVWVKHLDLPTANISCPADSVTQNIDPGSCEATVTNLNAPVIADPCNEIDSVWHNSPYGTSAGDASGSYPAGVTEFRWFITDLSGNIDSSCTVVITVNDVEPPVFITCPSDVEDVIADDSCSITNLPLTDPTYSDNCTPVLTYTLSGATMGSGSGSASGETFNIGQTTVTYVITDSNNNTDVCEFVVWVKHLNVPVDNYTCPQDSVWATPDIGNCEADVTLDALTYTDPCNEIDSVWNESPHRSSPKMQVVPIRSAPQLLIGT</sequence>
<feature type="domain" description="P/Homo B" evidence="6">
    <location>
        <begin position="3290"/>
        <end position="3474"/>
    </location>
</feature>
<dbReference type="Proteomes" id="UP000474630">
    <property type="component" value="Chromosome"/>
</dbReference>
<organism evidence="7 8">
    <name type="scientific">Draconibacterium halophilum</name>
    <dbReference type="NCBI Taxonomy" id="2706887"/>
    <lineage>
        <taxon>Bacteria</taxon>
        <taxon>Pseudomonadati</taxon>
        <taxon>Bacteroidota</taxon>
        <taxon>Bacteroidia</taxon>
        <taxon>Marinilabiliales</taxon>
        <taxon>Prolixibacteraceae</taxon>
        <taxon>Draconibacterium</taxon>
    </lineage>
</organism>
<dbReference type="SUPFAM" id="SSF48726">
    <property type="entry name" value="Immunoglobulin"/>
    <property type="match status" value="3"/>
</dbReference>
<feature type="domain" description="HYR" evidence="4">
    <location>
        <begin position="2047"/>
        <end position="2136"/>
    </location>
</feature>
<dbReference type="PROSITE" id="PS50825">
    <property type="entry name" value="HYR"/>
    <property type="match status" value="6"/>
</dbReference>
<dbReference type="GO" id="GO:0004252">
    <property type="term" value="F:serine-type endopeptidase activity"/>
    <property type="evidence" value="ECO:0007669"/>
    <property type="project" value="InterPro"/>
</dbReference>
<dbReference type="InterPro" id="IPR003599">
    <property type="entry name" value="Ig_sub"/>
</dbReference>
<dbReference type="Pfam" id="PF01483">
    <property type="entry name" value="P_proprotein"/>
    <property type="match status" value="1"/>
</dbReference>
<dbReference type="PROSITE" id="PS50835">
    <property type="entry name" value="IG_LIKE"/>
    <property type="match status" value="3"/>
</dbReference>
<dbReference type="SUPFAM" id="SSF49299">
    <property type="entry name" value="PKD domain"/>
    <property type="match status" value="1"/>
</dbReference>
<dbReference type="PROSITE" id="PS51829">
    <property type="entry name" value="P_HOMO_B"/>
    <property type="match status" value="1"/>
</dbReference>
<evidence type="ECO:0000259" key="4">
    <source>
        <dbReference type="PROSITE" id="PS50825"/>
    </source>
</evidence>
<evidence type="ECO:0000256" key="2">
    <source>
        <dbReference type="ARBA" id="ARBA00022737"/>
    </source>
</evidence>
<evidence type="ECO:0000259" key="6">
    <source>
        <dbReference type="PROSITE" id="PS51829"/>
    </source>
</evidence>
<gene>
    <name evidence="7" type="ORF">G0Q07_00295</name>
</gene>
<dbReference type="InterPro" id="IPR035986">
    <property type="entry name" value="PKD_dom_sf"/>
</dbReference>
<evidence type="ECO:0000313" key="7">
    <source>
        <dbReference type="EMBL" id="QIA06267.1"/>
    </source>
</evidence>
<dbReference type="InterPro" id="IPR008979">
    <property type="entry name" value="Galactose-bd-like_sf"/>
</dbReference>
<dbReference type="PANTHER" id="PTHR24273">
    <property type="entry name" value="FI04643P-RELATED"/>
    <property type="match status" value="1"/>
</dbReference>
<feature type="domain" description="HYR" evidence="4">
    <location>
        <begin position="1475"/>
        <end position="1562"/>
    </location>
</feature>
<dbReference type="InterPro" id="IPR025667">
    <property type="entry name" value="SprB_repeat"/>
</dbReference>
<keyword evidence="8" id="KW-1185">Reference proteome</keyword>
<dbReference type="PANTHER" id="PTHR24273:SF32">
    <property type="entry name" value="HYALIN"/>
    <property type="match status" value="1"/>
</dbReference>
<evidence type="ECO:0000256" key="3">
    <source>
        <dbReference type="ARBA" id="ARBA00022801"/>
    </source>
</evidence>
<feature type="domain" description="HYR" evidence="4">
    <location>
        <begin position="109"/>
        <end position="195"/>
    </location>
</feature>
<dbReference type="SUPFAM" id="SSF50939">
    <property type="entry name" value="Sialidases"/>
    <property type="match status" value="1"/>
</dbReference>
<dbReference type="InterPro" id="IPR036278">
    <property type="entry name" value="Sialidase_sf"/>
</dbReference>
<dbReference type="InterPro" id="IPR013783">
    <property type="entry name" value="Ig-like_fold"/>
</dbReference>
<dbReference type="Gene3D" id="2.60.120.260">
    <property type="entry name" value="Galactose-binding domain-like"/>
    <property type="match status" value="1"/>
</dbReference>
<name>A0A6C0R8B1_9BACT</name>
<keyword evidence="3" id="KW-0378">Hydrolase</keyword>
<feature type="domain" description="Ig-like" evidence="5">
    <location>
        <begin position="1657"/>
        <end position="1738"/>
    </location>
</feature>
<dbReference type="Pfam" id="PF02494">
    <property type="entry name" value="HYR"/>
    <property type="match status" value="6"/>
</dbReference>
<dbReference type="InterPro" id="IPR007110">
    <property type="entry name" value="Ig-like_dom"/>
</dbReference>
<dbReference type="GO" id="GO:0006508">
    <property type="term" value="P:proteolysis"/>
    <property type="evidence" value="ECO:0007669"/>
    <property type="project" value="UniProtKB-KW"/>
</dbReference>
<feature type="domain" description="Ig-like" evidence="5">
    <location>
        <begin position="296"/>
        <end position="387"/>
    </location>
</feature>
<reference evidence="7 8" key="1">
    <citation type="submission" date="2020-02" db="EMBL/GenBank/DDBJ databases">
        <title>Genome sequencing for Draconibacterium sp. strain M1.</title>
        <authorList>
            <person name="Park S.-J."/>
        </authorList>
    </citation>
    <scope>NUCLEOTIDE SEQUENCE [LARGE SCALE GENOMIC DNA]</scope>
    <source>
        <strain evidence="7 8">M1</strain>
    </source>
</reference>
<feature type="domain" description="HYR" evidence="4">
    <location>
        <begin position="4309"/>
        <end position="4402"/>
    </location>
</feature>
<dbReference type="InterPro" id="IPR045828">
    <property type="entry name" value="PKD_Bacteroidetes"/>
</dbReference>
<dbReference type="EMBL" id="CP048409">
    <property type="protein sequence ID" value="QIA06267.1"/>
    <property type="molecule type" value="Genomic_DNA"/>
</dbReference>
<feature type="domain" description="HYR" evidence="4">
    <location>
        <begin position="4123"/>
        <end position="4217"/>
    </location>
</feature>